<dbReference type="Proteomes" id="UP001159363">
    <property type="component" value="Chromosome 2"/>
</dbReference>
<dbReference type="EMBL" id="JARBHB010000002">
    <property type="protein sequence ID" value="KAJ8893584.1"/>
    <property type="molecule type" value="Genomic_DNA"/>
</dbReference>
<sequence>MFLNTYHVNVPYKVYWSIFTQEFNIKFGFPRLYTCSICDTLALKINNPECSTEKRKKLETEKRKQARAGNIVCLSFDYLQNLPLPHLKTNAVFIAINCSAMCMVFMT</sequence>
<gene>
    <name evidence="1" type="ORF">PR048_006184</name>
</gene>
<reference evidence="1 2" key="1">
    <citation type="submission" date="2023-02" db="EMBL/GenBank/DDBJ databases">
        <title>LHISI_Scaffold_Assembly.</title>
        <authorList>
            <person name="Stuart O.P."/>
            <person name="Cleave R."/>
            <person name="Magrath M.J.L."/>
            <person name="Mikheyev A.S."/>
        </authorList>
    </citation>
    <scope>NUCLEOTIDE SEQUENCE [LARGE SCALE GENOMIC DNA]</scope>
    <source>
        <strain evidence="1">Daus_M_001</strain>
        <tissue evidence="1">Leg muscle</tissue>
    </source>
</reference>
<proteinExistence type="predicted"/>
<name>A0ABQ9IA90_9NEOP</name>
<accession>A0ABQ9IA90</accession>
<keyword evidence="2" id="KW-1185">Reference proteome</keyword>
<comment type="caution">
    <text evidence="1">The sequence shown here is derived from an EMBL/GenBank/DDBJ whole genome shotgun (WGS) entry which is preliminary data.</text>
</comment>
<protein>
    <submittedName>
        <fullName evidence="1">Uncharacterized protein</fullName>
    </submittedName>
</protein>
<organism evidence="1 2">
    <name type="scientific">Dryococelus australis</name>
    <dbReference type="NCBI Taxonomy" id="614101"/>
    <lineage>
        <taxon>Eukaryota</taxon>
        <taxon>Metazoa</taxon>
        <taxon>Ecdysozoa</taxon>
        <taxon>Arthropoda</taxon>
        <taxon>Hexapoda</taxon>
        <taxon>Insecta</taxon>
        <taxon>Pterygota</taxon>
        <taxon>Neoptera</taxon>
        <taxon>Polyneoptera</taxon>
        <taxon>Phasmatodea</taxon>
        <taxon>Verophasmatodea</taxon>
        <taxon>Anareolatae</taxon>
        <taxon>Phasmatidae</taxon>
        <taxon>Eurycanthinae</taxon>
        <taxon>Dryococelus</taxon>
    </lineage>
</organism>
<evidence type="ECO:0000313" key="2">
    <source>
        <dbReference type="Proteomes" id="UP001159363"/>
    </source>
</evidence>
<evidence type="ECO:0000313" key="1">
    <source>
        <dbReference type="EMBL" id="KAJ8893584.1"/>
    </source>
</evidence>